<evidence type="ECO:0000313" key="1">
    <source>
        <dbReference type="EMBL" id="CAB4155511.1"/>
    </source>
</evidence>
<name>A0A6J5Q9G1_9CAUD</name>
<accession>A0A6J5Q9G1</accession>
<gene>
    <name evidence="2" type="ORF">UFOVP1067_6</name>
    <name evidence="1" type="ORF">UFOVP662_6</name>
</gene>
<reference evidence="2" key="1">
    <citation type="submission" date="2020-05" db="EMBL/GenBank/DDBJ databases">
        <authorList>
            <person name="Chiriac C."/>
            <person name="Salcher M."/>
            <person name="Ghai R."/>
            <person name="Kavagutti S V."/>
        </authorList>
    </citation>
    <scope>NUCLEOTIDE SEQUENCE</scope>
</reference>
<organism evidence="2">
    <name type="scientific">uncultured Caudovirales phage</name>
    <dbReference type="NCBI Taxonomy" id="2100421"/>
    <lineage>
        <taxon>Viruses</taxon>
        <taxon>Duplodnaviria</taxon>
        <taxon>Heunggongvirae</taxon>
        <taxon>Uroviricota</taxon>
        <taxon>Caudoviricetes</taxon>
        <taxon>Peduoviridae</taxon>
        <taxon>Maltschvirus</taxon>
        <taxon>Maltschvirus maltsch</taxon>
    </lineage>
</organism>
<dbReference type="EMBL" id="LR796635">
    <property type="protein sequence ID" value="CAB4155511.1"/>
    <property type="molecule type" value="Genomic_DNA"/>
</dbReference>
<protein>
    <submittedName>
        <fullName evidence="2">Uncharacterized protein</fullName>
    </submittedName>
</protein>
<dbReference type="EMBL" id="LR797016">
    <property type="protein sequence ID" value="CAB4180919.1"/>
    <property type="molecule type" value="Genomic_DNA"/>
</dbReference>
<sequence>MTQTYTDMSKLYATKAKQYDKAQCRAAIADIDATLALQADSTTMVPMTPYVVKLWCERDAMLDRLHTLR</sequence>
<evidence type="ECO:0000313" key="2">
    <source>
        <dbReference type="EMBL" id="CAB4180919.1"/>
    </source>
</evidence>
<proteinExistence type="predicted"/>